<evidence type="ECO:0000313" key="5">
    <source>
        <dbReference type="EMBL" id="MDN3205681.1"/>
    </source>
</evidence>
<organism evidence="5 6">
    <name type="scientific">Algoriphagus sediminis</name>
    <dbReference type="NCBI Taxonomy" id="3057113"/>
    <lineage>
        <taxon>Bacteria</taxon>
        <taxon>Pseudomonadati</taxon>
        <taxon>Bacteroidota</taxon>
        <taxon>Cytophagia</taxon>
        <taxon>Cytophagales</taxon>
        <taxon>Cyclobacteriaceae</taxon>
        <taxon>Algoriphagus</taxon>
    </lineage>
</organism>
<name>A0ABT7YGM5_9BACT</name>
<sequence>MIYNSIIETIGDTPMIRLNKVNQGIKGEILVKVEYFNPGNSMKDRMAIKMVEDAEKAGILKPGGTIIEGTSGNTGMGLALAAVAKGYKCIFTMADKQSQEKIDILKAVGAEVIVCPTNVAPDDPRSYYSVARKMNADIPNSFYPNQYDNLSNTAAHYETTGPEIWNDTEGKITHYAAGVGTGGSMCGTATYLKEQNPEIVTVGIDTYGSVFKKYKETGIFDEKEVYPYLTEGIGEDILPKNVNFDVIDHFVKVTDKDAAVMTRRLAREEGLFIGWSCGAAVHGALEYAKANLKEGDRMVIILPDHGTRYLGKVYNDDWMRNHGFLEDRTYSTARDIIAHRNGSFSLVSSRTSDSVREAIALMNKTSVSQIPVMDNDEVIGCLTDTKLLAKIIENPDLKDATVKDVMEDSMHFVALDSTLDVLSSMVEKEKAVLVRDDSNQIHIITKHDILEAFTN</sequence>
<dbReference type="InterPro" id="IPR001926">
    <property type="entry name" value="TrpB-like_PALP"/>
</dbReference>
<dbReference type="InterPro" id="IPR001216">
    <property type="entry name" value="P-phosphate_BS"/>
</dbReference>
<comment type="cofactor">
    <cofactor evidence="1">
        <name>pyridoxal 5'-phosphate</name>
        <dbReference type="ChEBI" id="CHEBI:597326"/>
    </cofactor>
</comment>
<keyword evidence="2" id="KW-0663">Pyridoxal phosphate</keyword>
<evidence type="ECO:0000256" key="2">
    <source>
        <dbReference type="ARBA" id="ARBA00022898"/>
    </source>
</evidence>
<dbReference type="Pfam" id="PF00571">
    <property type="entry name" value="CBS"/>
    <property type="match status" value="1"/>
</dbReference>
<dbReference type="PROSITE" id="PS00901">
    <property type="entry name" value="CYS_SYNTHASE"/>
    <property type="match status" value="1"/>
</dbReference>
<dbReference type="Pfam" id="PF00291">
    <property type="entry name" value="PALP"/>
    <property type="match status" value="1"/>
</dbReference>
<proteinExistence type="predicted"/>
<dbReference type="SUPFAM" id="SSF53686">
    <property type="entry name" value="Tryptophan synthase beta subunit-like PLP-dependent enzymes"/>
    <property type="match status" value="1"/>
</dbReference>
<reference evidence="5" key="1">
    <citation type="submission" date="2023-06" db="EMBL/GenBank/DDBJ databases">
        <title>Robiginitalea aurantiacus sp. nov. and Algoriphagus sediminis sp. nov., isolated from coastal sediment.</title>
        <authorList>
            <person name="Zhou Z.Y."/>
            <person name="An J."/>
            <person name="Jia Y.W."/>
            <person name="Du Z.J."/>
        </authorList>
    </citation>
    <scope>NUCLEOTIDE SEQUENCE</scope>
    <source>
        <strain evidence="5">C2-7</strain>
    </source>
</reference>
<accession>A0ABT7YGM5</accession>
<dbReference type="InterPro" id="IPR000644">
    <property type="entry name" value="CBS_dom"/>
</dbReference>
<evidence type="ECO:0000256" key="1">
    <source>
        <dbReference type="ARBA" id="ARBA00001933"/>
    </source>
</evidence>
<gene>
    <name evidence="5" type="ORF">QVH07_16080</name>
</gene>
<dbReference type="InterPro" id="IPR046342">
    <property type="entry name" value="CBS_dom_sf"/>
</dbReference>
<dbReference type="EMBL" id="JAUEPH010000008">
    <property type="protein sequence ID" value="MDN3205681.1"/>
    <property type="molecule type" value="Genomic_DNA"/>
</dbReference>
<dbReference type="InterPro" id="IPR036052">
    <property type="entry name" value="TrpB-like_PALP_sf"/>
</dbReference>
<comment type="caution">
    <text evidence="5">The sequence shown here is derived from an EMBL/GenBank/DDBJ whole genome shotgun (WGS) entry which is preliminary data.</text>
</comment>
<dbReference type="PANTHER" id="PTHR10314">
    <property type="entry name" value="CYSTATHIONINE BETA-SYNTHASE"/>
    <property type="match status" value="1"/>
</dbReference>
<evidence type="ECO:0000313" key="6">
    <source>
        <dbReference type="Proteomes" id="UP001171916"/>
    </source>
</evidence>
<evidence type="ECO:0000256" key="3">
    <source>
        <dbReference type="PROSITE-ProRule" id="PRU00703"/>
    </source>
</evidence>
<dbReference type="PROSITE" id="PS51371">
    <property type="entry name" value="CBS"/>
    <property type="match status" value="1"/>
</dbReference>
<dbReference type="Proteomes" id="UP001171916">
    <property type="component" value="Unassembled WGS sequence"/>
</dbReference>
<dbReference type="SMART" id="SM00116">
    <property type="entry name" value="CBS"/>
    <property type="match status" value="1"/>
</dbReference>
<feature type="domain" description="CBS" evidence="4">
    <location>
        <begin position="338"/>
        <end position="397"/>
    </location>
</feature>
<dbReference type="RefSeq" id="WP_290002424.1">
    <property type="nucleotide sequence ID" value="NZ_JAUEPH010000008.1"/>
</dbReference>
<dbReference type="Gene3D" id="3.40.50.1100">
    <property type="match status" value="2"/>
</dbReference>
<dbReference type="SUPFAM" id="SSF54631">
    <property type="entry name" value="CBS-domain pair"/>
    <property type="match status" value="1"/>
</dbReference>
<dbReference type="Gene3D" id="3.10.580.10">
    <property type="entry name" value="CBS-domain"/>
    <property type="match status" value="1"/>
</dbReference>
<protein>
    <submittedName>
        <fullName evidence="5">Pyridoxal-phosphate dependent enzyme</fullName>
    </submittedName>
</protein>
<evidence type="ECO:0000259" key="4">
    <source>
        <dbReference type="PROSITE" id="PS51371"/>
    </source>
</evidence>
<keyword evidence="6" id="KW-1185">Reference proteome</keyword>
<keyword evidence="3" id="KW-0129">CBS domain</keyword>
<dbReference type="InterPro" id="IPR050214">
    <property type="entry name" value="Cys_Synth/Cystath_Beta-Synth"/>
</dbReference>
<dbReference type="CDD" id="cd01561">
    <property type="entry name" value="CBS_like"/>
    <property type="match status" value="1"/>
</dbReference>